<dbReference type="WormBase" id="F14D2.14">
    <property type="protein sequence ID" value="CE35480"/>
    <property type="gene ID" value="WBGene00017462"/>
</dbReference>
<name>Q7KPU6_CAEEL</name>
<dbReference type="UCSC" id="F14D2.14">
    <property type="organism name" value="c. elegans"/>
</dbReference>
<proteinExistence type="predicted"/>
<feature type="compositionally biased region" description="Acidic residues" evidence="1">
    <location>
        <begin position="158"/>
        <end position="172"/>
    </location>
</feature>
<dbReference type="Bgee" id="WBGene00017462">
    <property type="expression patterns" value="Expressed in adult organism and 3 other cell types or tissues"/>
</dbReference>
<evidence type="ECO:0000313" key="3">
    <source>
        <dbReference type="Proteomes" id="UP000001940"/>
    </source>
</evidence>
<dbReference type="AlphaFoldDB" id="Q7KPU6"/>
<reference evidence="2 3" key="1">
    <citation type="journal article" date="1998" name="Science">
        <title>Genome sequence of the nematode C. elegans: a platform for investigating biology.</title>
        <authorList>
            <consortium name="The C. elegans sequencing consortium"/>
            <person name="Sulson J.E."/>
            <person name="Waterston R."/>
        </authorList>
    </citation>
    <scope>NUCLEOTIDE SEQUENCE [LARGE SCALE GENOMIC DNA]</scope>
    <source>
        <strain evidence="2 3">Bristol N2</strain>
    </source>
</reference>
<sequence>MLYVLNKCNGLESVEIIHYNNETTDMKELVENPIIVNCKQVTISTVGGMYGSRELLMNFQIERLISGDSAIGTRFRQGSYEPDHVMSLVNSCFKDRVVNFQDHQGLRLRTDNLAKQILVKKCCRDDFEFEWGVSCRVIPSNLQDIDFEEDWPIWTDIDSDEDCDYSSDDEYEYQYNSDSD</sequence>
<organism evidence="2 3">
    <name type="scientific">Caenorhabditis elegans</name>
    <dbReference type="NCBI Taxonomy" id="6239"/>
    <lineage>
        <taxon>Eukaryota</taxon>
        <taxon>Metazoa</taxon>
        <taxon>Ecdysozoa</taxon>
        <taxon>Nematoda</taxon>
        <taxon>Chromadorea</taxon>
        <taxon>Rhabditida</taxon>
        <taxon>Rhabditina</taxon>
        <taxon>Rhabditomorpha</taxon>
        <taxon>Rhabditoidea</taxon>
        <taxon>Rhabditidae</taxon>
        <taxon>Peloderinae</taxon>
        <taxon>Caenorhabditis</taxon>
    </lineage>
</organism>
<evidence type="ECO:0000256" key="1">
    <source>
        <dbReference type="SAM" id="MobiDB-lite"/>
    </source>
</evidence>
<evidence type="ECO:0000313" key="2">
    <source>
        <dbReference type="EMBL" id="CCD69488.1"/>
    </source>
</evidence>
<feature type="region of interest" description="Disordered" evidence="1">
    <location>
        <begin position="158"/>
        <end position="180"/>
    </location>
</feature>
<evidence type="ECO:0000313" key="4">
    <source>
        <dbReference type="WormBase" id="F14D2.14"/>
    </source>
</evidence>
<dbReference type="InParanoid" id="Q7KPU6"/>
<keyword evidence="3" id="KW-1185">Reference proteome</keyword>
<dbReference type="Proteomes" id="UP000001940">
    <property type="component" value="Chromosome II"/>
</dbReference>
<protein>
    <submittedName>
        <fullName evidence="2">FBA_2 domain-containing protein</fullName>
    </submittedName>
</protein>
<dbReference type="HOGENOM" id="CLU_1497561_0_0_1"/>
<gene>
    <name evidence="2" type="ORF">CELE_F14D2.14</name>
    <name evidence="2 4" type="ORF">F14D2.14</name>
</gene>
<dbReference type="PaxDb" id="6239-F14D2.14"/>
<dbReference type="EMBL" id="BX284602">
    <property type="protein sequence ID" value="CCD69488.1"/>
    <property type="molecule type" value="Genomic_DNA"/>
</dbReference>
<dbReference type="AGR" id="WB:WBGene00017462"/>
<accession>Q7KPU6</accession>